<comment type="caution">
    <text evidence="4">The sequence shown here is derived from an EMBL/GenBank/DDBJ whole genome shotgun (WGS) entry which is preliminary data.</text>
</comment>
<evidence type="ECO:0000256" key="3">
    <source>
        <dbReference type="SAM" id="MobiDB-lite"/>
    </source>
</evidence>
<keyword evidence="5" id="KW-1185">Reference proteome</keyword>
<comment type="similarity">
    <text evidence="1">Belongs to the short-chain dehydrogenases/reductases (SDR) family.</text>
</comment>
<dbReference type="AlphaFoldDB" id="A0A917CFG4"/>
<proteinExistence type="inferred from homology"/>
<dbReference type="PANTHER" id="PTHR24320">
    <property type="entry name" value="RETINOL DEHYDROGENASE"/>
    <property type="match status" value="1"/>
</dbReference>
<protein>
    <submittedName>
        <fullName evidence="4">Uncharacterized protein</fullName>
    </submittedName>
</protein>
<reference evidence="4" key="1">
    <citation type="journal article" date="2014" name="Int. J. Syst. Evol. Microbiol.">
        <title>Complete genome sequence of Corynebacterium casei LMG S-19264T (=DSM 44701T), isolated from a smear-ripened cheese.</title>
        <authorList>
            <consortium name="US DOE Joint Genome Institute (JGI-PGF)"/>
            <person name="Walter F."/>
            <person name="Albersmeier A."/>
            <person name="Kalinowski J."/>
            <person name="Ruckert C."/>
        </authorList>
    </citation>
    <scope>NUCLEOTIDE SEQUENCE</scope>
    <source>
        <strain evidence="4">CCM 7897</strain>
    </source>
</reference>
<name>A0A917CFG4_9HYPH</name>
<evidence type="ECO:0000313" key="4">
    <source>
        <dbReference type="EMBL" id="GGF84607.1"/>
    </source>
</evidence>
<dbReference type="PANTHER" id="PTHR24320:SF152">
    <property type="entry name" value="SHORT-CHAIN DEHYDROGENASE_REDUCTASE FAMILY PROTEIN"/>
    <property type="match status" value="1"/>
</dbReference>
<feature type="region of interest" description="Disordered" evidence="3">
    <location>
        <begin position="188"/>
        <end position="210"/>
    </location>
</feature>
<dbReference type="InterPro" id="IPR036291">
    <property type="entry name" value="NAD(P)-bd_dom_sf"/>
</dbReference>
<dbReference type="Proteomes" id="UP000606044">
    <property type="component" value="Unassembled WGS sequence"/>
</dbReference>
<dbReference type="GO" id="GO:0016491">
    <property type="term" value="F:oxidoreductase activity"/>
    <property type="evidence" value="ECO:0007669"/>
    <property type="project" value="UniProtKB-KW"/>
</dbReference>
<sequence length="232" mass="24558">MQATVLTMDVSSLRSVREAAAQCRQMIDSRPISRLQAILCNAGATLRGAPTYTDDGYERTFAANYFGHFLLVQLLLDGLEDDGRVVFTASGTHDPGTTDGRFIGSAVKPDAIALAKDGLEGNEPLPGGKRYTTSKLRVVLHAYELGRRLSAAGIGISSIAYDPGAIGSNRFAQGCAKACAGADQLPAGPLADETSGPDPGRSGSVRQGARAPRNLGRCPFWTLFPMEGWCRP</sequence>
<dbReference type="EMBL" id="BMCT01000010">
    <property type="protein sequence ID" value="GGF84607.1"/>
    <property type="molecule type" value="Genomic_DNA"/>
</dbReference>
<dbReference type="Pfam" id="PF00106">
    <property type="entry name" value="adh_short"/>
    <property type="match status" value="1"/>
</dbReference>
<keyword evidence="2" id="KW-0560">Oxidoreductase</keyword>
<evidence type="ECO:0000313" key="5">
    <source>
        <dbReference type="Proteomes" id="UP000606044"/>
    </source>
</evidence>
<evidence type="ECO:0000256" key="2">
    <source>
        <dbReference type="ARBA" id="ARBA00023002"/>
    </source>
</evidence>
<dbReference type="SUPFAM" id="SSF51735">
    <property type="entry name" value="NAD(P)-binding Rossmann-fold domains"/>
    <property type="match status" value="1"/>
</dbReference>
<dbReference type="Gene3D" id="3.40.50.720">
    <property type="entry name" value="NAD(P)-binding Rossmann-like Domain"/>
    <property type="match status" value="1"/>
</dbReference>
<reference evidence="4" key="2">
    <citation type="submission" date="2020-09" db="EMBL/GenBank/DDBJ databases">
        <authorList>
            <person name="Sun Q."/>
            <person name="Sedlacek I."/>
        </authorList>
    </citation>
    <scope>NUCLEOTIDE SEQUENCE</scope>
    <source>
        <strain evidence="4">CCM 7897</strain>
    </source>
</reference>
<gene>
    <name evidence="4" type="ORF">GCM10007301_50740</name>
</gene>
<dbReference type="InterPro" id="IPR002347">
    <property type="entry name" value="SDR_fam"/>
</dbReference>
<accession>A0A917CFG4</accession>
<evidence type="ECO:0000256" key="1">
    <source>
        <dbReference type="ARBA" id="ARBA00006484"/>
    </source>
</evidence>
<organism evidence="4 5">
    <name type="scientific">Azorhizobium oxalatiphilum</name>
    <dbReference type="NCBI Taxonomy" id="980631"/>
    <lineage>
        <taxon>Bacteria</taxon>
        <taxon>Pseudomonadati</taxon>
        <taxon>Pseudomonadota</taxon>
        <taxon>Alphaproteobacteria</taxon>
        <taxon>Hyphomicrobiales</taxon>
        <taxon>Xanthobacteraceae</taxon>
        <taxon>Azorhizobium</taxon>
    </lineage>
</organism>